<organism evidence="1 2">
    <name type="scientific">Methanosarcina thermophila</name>
    <dbReference type="NCBI Taxonomy" id="2210"/>
    <lineage>
        <taxon>Archaea</taxon>
        <taxon>Methanobacteriati</taxon>
        <taxon>Methanobacteriota</taxon>
        <taxon>Stenosarchaea group</taxon>
        <taxon>Methanomicrobia</taxon>
        <taxon>Methanosarcinales</taxon>
        <taxon>Methanosarcinaceae</taxon>
        <taxon>Methanosarcina</taxon>
    </lineage>
</organism>
<dbReference type="Proteomes" id="UP000265557">
    <property type="component" value="Chromosome"/>
</dbReference>
<protein>
    <submittedName>
        <fullName evidence="1">Uncharacterized protein</fullName>
    </submittedName>
</protein>
<name>A0A3G9CWM0_METTE</name>
<reference evidence="1 2" key="1">
    <citation type="submission" date="2016-09" db="EMBL/GenBank/DDBJ databases">
        <title>Complete Genome Sequence of Methanosarcina thermophila MT-1.</title>
        <authorList>
            <person name="Kouzuma A."/>
        </authorList>
    </citation>
    <scope>NUCLEOTIDE SEQUENCE [LARGE SCALE GENOMIC DNA]</scope>
    <source>
        <strain evidence="1 2">MT-1</strain>
    </source>
</reference>
<gene>
    <name evidence="1" type="ORF">MESMT1_1517</name>
</gene>
<dbReference type="EMBL" id="AP017646">
    <property type="protein sequence ID" value="BAW29447.1"/>
    <property type="molecule type" value="Genomic_DNA"/>
</dbReference>
<proteinExistence type="predicted"/>
<evidence type="ECO:0000313" key="1">
    <source>
        <dbReference type="EMBL" id="BAW29447.1"/>
    </source>
</evidence>
<sequence length="284" mass="29730">MVKFQGDKMTIKDNYLKILSCLVILLLGMSLVPAASANSDSSTIPSLPNVFGGNLKGDAANAGAGLVISAYIDSRLVGSNTIDGNGRYLVTVDGTKEDNGKAITFKLAGVPSEPVLVTYKHGADPVEIDLTFNGDFEPPTIESLSAFPLYILNDGKDSSTVRAKVVGRPSGAPSVTIDLNGIDQGVVSLNPDSGGLYSCEIKSTKTGKFKFPFTAANPSGSSITDKESISIIILSEGELEAEFGNADGAFSPEEIMNLVSNNDVSSGIKYAALGIYFADGWDKI</sequence>
<accession>A0A3G9CWM0</accession>
<dbReference type="AlphaFoldDB" id="A0A3G9CWM0"/>
<evidence type="ECO:0000313" key="2">
    <source>
        <dbReference type="Proteomes" id="UP000265557"/>
    </source>
</evidence>